<dbReference type="Pfam" id="PF00296">
    <property type="entry name" value="Bac_luciferase"/>
    <property type="match status" value="1"/>
</dbReference>
<dbReference type="SUPFAM" id="SSF51679">
    <property type="entry name" value="Bacterial luciferase-like"/>
    <property type="match status" value="1"/>
</dbReference>
<dbReference type="EMBL" id="UINC01003044">
    <property type="protein sequence ID" value="SVA02819.1"/>
    <property type="molecule type" value="Genomic_DNA"/>
</dbReference>
<dbReference type="GO" id="GO:0016705">
    <property type="term" value="F:oxidoreductase activity, acting on paired donors, with incorporation or reduction of molecular oxygen"/>
    <property type="evidence" value="ECO:0007669"/>
    <property type="project" value="InterPro"/>
</dbReference>
<organism evidence="3">
    <name type="scientific">marine metagenome</name>
    <dbReference type="NCBI Taxonomy" id="408172"/>
    <lineage>
        <taxon>unclassified sequences</taxon>
        <taxon>metagenomes</taxon>
        <taxon>ecological metagenomes</taxon>
    </lineage>
</organism>
<name>A0A381SH76_9ZZZZ</name>
<dbReference type="PANTHER" id="PTHR43244:SF1">
    <property type="entry name" value="5,10-METHYLENETETRAHYDROMETHANOPTERIN REDUCTASE"/>
    <property type="match status" value="1"/>
</dbReference>
<dbReference type="InterPro" id="IPR011251">
    <property type="entry name" value="Luciferase-like_dom"/>
</dbReference>
<accession>A0A381SH76</accession>
<evidence type="ECO:0000259" key="2">
    <source>
        <dbReference type="Pfam" id="PF00296"/>
    </source>
</evidence>
<keyword evidence="1" id="KW-0560">Oxidoreductase</keyword>
<evidence type="ECO:0000256" key="1">
    <source>
        <dbReference type="ARBA" id="ARBA00023002"/>
    </source>
</evidence>
<dbReference type="PANTHER" id="PTHR43244">
    <property type="match status" value="1"/>
</dbReference>
<reference evidence="3" key="1">
    <citation type="submission" date="2018-05" db="EMBL/GenBank/DDBJ databases">
        <authorList>
            <person name="Lanie J.A."/>
            <person name="Ng W.-L."/>
            <person name="Kazmierczak K.M."/>
            <person name="Andrzejewski T.M."/>
            <person name="Davidsen T.M."/>
            <person name="Wayne K.J."/>
            <person name="Tettelin H."/>
            <person name="Glass J.I."/>
            <person name="Rusch D."/>
            <person name="Podicherti R."/>
            <person name="Tsui H.-C.T."/>
            <person name="Winkler M.E."/>
        </authorList>
    </citation>
    <scope>NUCLEOTIDE SEQUENCE</scope>
</reference>
<protein>
    <recommendedName>
        <fullName evidence="2">Luciferase-like domain-containing protein</fullName>
    </recommendedName>
</protein>
<dbReference type="AlphaFoldDB" id="A0A381SH76"/>
<feature type="domain" description="Luciferase-like" evidence="2">
    <location>
        <begin position="14"/>
        <end position="304"/>
    </location>
</feature>
<evidence type="ECO:0000313" key="3">
    <source>
        <dbReference type="EMBL" id="SVA02819.1"/>
    </source>
</evidence>
<dbReference type="InterPro" id="IPR050564">
    <property type="entry name" value="F420-G6PD/mer"/>
</dbReference>
<proteinExistence type="predicted"/>
<dbReference type="InterPro" id="IPR036661">
    <property type="entry name" value="Luciferase-like_sf"/>
</dbReference>
<gene>
    <name evidence="3" type="ORF">METZ01_LOCUS55673</name>
</gene>
<dbReference type="Gene3D" id="3.20.20.30">
    <property type="entry name" value="Luciferase-like domain"/>
    <property type="match status" value="1"/>
</dbReference>
<sequence length="332" mass="36687">MNVKIGISFDGFSTFSETLEVAKQSENFGMKSLWMAQHMGYREAIVTSTSFLMATNKIKVVPTAVSPYLWHPTPTAMSLATMAEATPGRVGVAIGIGNPLFLQESGAKLVKPLRVVREYIEVLQALWSGDQVFHDGFLYKIEGARMAFKPQKPIQIYIAAIKDGMLSLSGRLSDGVVLSAGLSSAFVRRSLDIVDQSLTKYNREQKKFTRAGFLFFASSKNGKEAIDVLRSKLAFTLRNRFLDENINFSGIPINQEKIIDAVSRRNLDEAQKLVPDEAVEAFTIGGTPSQCRDQLKKFIEAGLNEVVLMMVGTKKQKSFSLSVAHEFIDSGI</sequence>